<organism evidence="2">
    <name type="scientific">Anguilla anguilla</name>
    <name type="common">European freshwater eel</name>
    <name type="synonym">Muraena anguilla</name>
    <dbReference type="NCBI Taxonomy" id="7936"/>
    <lineage>
        <taxon>Eukaryota</taxon>
        <taxon>Metazoa</taxon>
        <taxon>Chordata</taxon>
        <taxon>Craniata</taxon>
        <taxon>Vertebrata</taxon>
        <taxon>Euteleostomi</taxon>
        <taxon>Actinopterygii</taxon>
        <taxon>Neopterygii</taxon>
        <taxon>Teleostei</taxon>
        <taxon>Anguilliformes</taxon>
        <taxon>Anguillidae</taxon>
        <taxon>Anguilla</taxon>
    </lineage>
</organism>
<reference evidence="2" key="1">
    <citation type="submission" date="2014-11" db="EMBL/GenBank/DDBJ databases">
        <authorList>
            <person name="Amaro Gonzalez C."/>
        </authorList>
    </citation>
    <scope>NUCLEOTIDE SEQUENCE</scope>
</reference>
<name>A0A0E9QET6_ANGAN</name>
<accession>A0A0E9QET6</accession>
<keyword evidence="1" id="KW-0812">Transmembrane</keyword>
<evidence type="ECO:0000313" key="2">
    <source>
        <dbReference type="EMBL" id="JAH15279.1"/>
    </source>
</evidence>
<reference evidence="2" key="2">
    <citation type="journal article" date="2015" name="Fish Shellfish Immunol.">
        <title>Early steps in the European eel (Anguilla anguilla)-Vibrio vulnificus interaction in the gills: Role of the RtxA13 toxin.</title>
        <authorList>
            <person name="Callol A."/>
            <person name="Pajuelo D."/>
            <person name="Ebbesson L."/>
            <person name="Teles M."/>
            <person name="MacKenzie S."/>
            <person name="Amaro C."/>
        </authorList>
    </citation>
    <scope>NUCLEOTIDE SEQUENCE</scope>
</reference>
<feature type="transmembrane region" description="Helical" evidence="1">
    <location>
        <begin position="36"/>
        <end position="54"/>
    </location>
</feature>
<sequence length="101" mass="11435">MKGIVDYPEDAVLKPTLLILTDYVDLHSMKNTMNYAMIRVVSLYVALFHLVCCMRKVSDLLHSIPHLSCASLNKINPFEIVSRLENGFQMHAEGDGLTVRK</sequence>
<keyword evidence="1" id="KW-0472">Membrane</keyword>
<protein>
    <submittedName>
        <fullName evidence="2">Uncharacterized protein</fullName>
    </submittedName>
</protein>
<dbReference type="EMBL" id="GBXM01093298">
    <property type="protein sequence ID" value="JAH15279.1"/>
    <property type="molecule type" value="Transcribed_RNA"/>
</dbReference>
<proteinExistence type="predicted"/>
<keyword evidence="1" id="KW-1133">Transmembrane helix</keyword>
<evidence type="ECO:0000256" key="1">
    <source>
        <dbReference type="SAM" id="Phobius"/>
    </source>
</evidence>
<dbReference type="AlphaFoldDB" id="A0A0E9QET6"/>